<evidence type="ECO:0000256" key="1">
    <source>
        <dbReference type="SAM" id="Phobius"/>
    </source>
</evidence>
<name>A0ABU1TLB6_9FLAO</name>
<gene>
    <name evidence="2" type="ORF">J2X31_000764</name>
</gene>
<feature type="transmembrane region" description="Helical" evidence="1">
    <location>
        <begin position="89"/>
        <end position="106"/>
    </location>
</feature>
<proteinExistence type="predicted"/>
<comment type="caution">
    <text evidence="2">The sequence shown here is derived from an EMBL/GenBank/DDBJ whole genome shotgun (WGS) entry which is preliminary data.</text>
</comment>
<sequence>MFGKGTKAYSIFTGKCPKCHEDHMYVNKNPYMLTETMKMHETCDNCGFRYKVEPNFFFGAMFVSYAVSVFTGIMIFLICYFGFKMNLLHIFIAIFAGLIVLMPIITRISRNIYINIFVSYNKEAGKKNVPA</sequence>
<dbReference type="EMBL" id="JAVDVI010000002">
    <property type="protein sequence ID" value="MDR6966766.1"/>
    <property type="molecule type" value="Genomic_DNA"/>
</dbReference>
<dbReference type="InterPro" id="IPR009325">
    <property type="entry name" value="DUF983"/>
</dbReference>
<evidence type="ECO:0000313" key="3">
    <source>
        <dbReference type="Proteomes" id="UP001255185"/>
    </source>
</evidence>
<dbReference type="RefSeq" id="WP_310024534.1">
    <property type="nucleotide sequence ID" value="NZ_JAVDVI010000002.1"/>
</dbReference>
<keyword evidence="1" id="KW-0812">Transmembrane</keyword>
<keyword evidence="1" id="KW-0472">Membrane</keyword>
<evidence type="ECO:0000313" key="2">
    <source>
        <dbReference type="EMBL" id="MDR6966766.1"/>
    </source>
</evidence>
<accession>A0ABU1TLB6</accession>
<protein>
    <submittedName>
        <fullName evidence="2">Uncharacterized protein (DUF983 family)</fullName>
    </submittedName>
</protein>
<keyword evidence="3" id="KW-1185">Reference proteome</keyword>
<organism evidence="2 3">
    <name type="scientific">Flavobacterium arsenatis</name>
    <dbReference type="NCBI Taxonomy" id="1484332"/>
    <lineage>
        <taxon>Bacteria</taxon>
        <taxon>Pseudomonadati</taxon>
        <taxon>Bacteroidota</taxon>
        <taxon>Flavobacteriia</taxon>
        <taxon>Flavobacteriales</taxon>
        <taxon>Flavobacteriaceae</taxon>
        <taxon>Flavobacterium</taxon>
    </lineage>
</organism>
<feature type="transmembrane region" description="Helical" evidence="1">
    <location>
        <begin position="56"/>
        <end position="83"/>
    </location>
</feature>
<reference evidence="2 3" key="1">
    <citation type="submission" date="2023-07" db="EMBL/GenBank/DDBJ databases">
        <title>Sorghum-associated microbial communities from plants grown in Nebraska, USA.</title>
        <authorList>
            <person name="Schachtman D."/>
        </authorList>
    </citation>
    <scope>NUCLEOTIDE SEQUENCE [LARGE SCALE GENOMIC DNA]</scope>
    <source>
        <strain evidence="2 3">3773</strain>
    </source>
</reference>
<dbReference type="Pfam" id="PF06170">
    <property type="entry name" value="DUF983"/>
    <property type="match status" value="1"/>
</dbReference>
<dbReference type="Proteomes" id="UP001255185">
    <property type="component" value="Unassembled WGS sequence"/>
</dbReference>
<keyword evidence="1" id="KW-1133">Transmembrane helix</keyword>